<dbReference type="AlphaFoldDB" id="A0A2A9NE15"/>
<name>A0A2A9NE15_9AGAR</name>
<dbReference type="EMBL" id="KZ302186">
    <property type="protein sequence ID" value="PFH46487.1"/>
    <property type="molecule type" value="Genomic_DNA"/>
</dbReference>
<gene>
    <name evidence="1" type="ORF">AMATHDRAFT_69734</name>
</gene>
<evidence type="ECO:0000313" key="2">
    <source>
        <dbReference type="Proteomes" id="UP000242287"/>
    </source>
</evidence>
<protein>
    <submittedName>
        <fullName evidence="1">Uncharacterized protein</fullName>
    </submittedName>
</protein>
<dbReference type="Proteomes" id="UP000242287">
    <property type="component" value="Unassembled WGS sequence"/>
</dbReference>
<reference evidence="1 2" key="1">
    <citation type="submission" date="2014-02" db="EMBL/GenBank/DDBJ databases">
        <title>Transposable element dynamics among asymbiotic and ectomycorrhizal Amanita fungi.</title>
        <authorList>
            <consortium name="DOE Joint Genome Institute"/>
            <person name="Hess J."/>
            <person name="Skrede I."/>
            <person name="Wolfe B."/>
            <person name="LaButti K."/>
            <person name="Ohm R.A."/>
            <person name="Grigoriev I.V."/>
            <person name="Pringle A."/>
        </authorList>
    </citation>
    <scope>NUCLEOTIDE SEQUENCE [LARGE SCALE GENOMIC DNA]</scope>
    <source>
        <strain evidence="1 2">SKay4041</strain>
    </source>
</reference>
<evidence type="ECO:0000313" key="1">
    <source>
        <dbReference type="EMBL" id="PFH46487.1"/>
    </source>
</evidence>
<organism evidence="1 2">
    <name type="scientific">Amanita thiersii Skay4041</name>
    <dbReference type="NCBI Taxonomy" id="703135"/>
    <lineage>
        <taxon>Eukaryota</taxon>
        <taxon>Fungi</taxon>
        <taxon>Dikarya</taxon>
        <taxon>Basidiomycota</taxon>
        <taxon>Agaricomycotina</taxon>
        <taxon>Agaricomycetes</taxon>
        <taxon>Agaricomycetidae</taxon>
        <taxon>Agaricales</taxon>
        <taxon>Pluteineae</taxon>
        <taxon>Amanitaceae</taxon>
        <taxon>Amanita</taxon>
    </lineage>
</organism>
<sequence length="77" mass="8516">MAIRRIIPTPSNQIDTVAYVPCMYYPKIARCGHSLSAGYPPIKGTQAISACARTVPAVLYHLKTRLRIARISILVTF</sequence>
<accession>A0A2A9NE15</accession>
<keyword evidence="2" id="KW-1185">Reference proteome</keyword>
<proteinExistence type="predicted"/>